<dbReference type="InterPro" id="IPR011993">
    <property type="entry name" value="PH-like_dom_sf"/>
</dbReference>
<dbReference type="EMBL" id="JAEUBE010000158">
    <property type="protein sequence ID" value="KAH3668952.1"/>
    <property type="molecule type" value="Genomic_DNA"/>
</dbReference>
<dbReference type="SMART" id="SM00222">
    <property type="entry name" value="Sec7"/>
    <property type="match status" value="1"/>
</dbReference>
<feature type="compositionally biased region" description="Polar residues" evidence="1">
    <location>
        <begin position="25"/>
        <end position="34"/>
    </location>
</feature>
<dbReference type="InterPro" id="IPR035999">
    <property type="entry name" value="Sec7_dom_sf"/>
</dbReference>
<reference evidence="3" key="2">
    <citation type="submission" date="2021-01" db="EMBL/GenBank/DDBJ databases">
        <authorList>
            <person name="Schikora-Tamarit M.A."/>
        </authorList>
    </citation>
    <scope>NUCLEOTIDE SEQUENCE</scope>
    <source>
        <strain evidence="3">CBS6075</strain>
    </source>
</reference>
<reference evidence="3" key="1">
    <citation type="journal article" date="2021" name="Open Biol.">
        <title>Shared evolutionary footprints suggest mitochondrial oxidative damage underlies multiple complex I losses in fungi.</title>
        <authorList>
            <person name="Schikora-Tamarit M.A."/>
            <person name="Marcet-Houben M."/>
            <person name="Nosek J."/>
            <person name="Gabaldon T."/>
        </authorList>
    </citation>
    <scope>NUCLEOTIDE SEQUENCE</scope>
    <source>
        <strain evidence="3">CBS6075</strain>
    </source>
</reference>
<dbReference type="RefSeq" id="XP_046063366.1">
    <property type="nucleotide sequence ID" value="XM_046203606.1"/>
</dbReference>
<feature type="region of interest" description="Disordered" evidence="1">
    <location>
        <begin position="19"/>
        <end position="52"/>
    </location>
</feature>
<feature type="compositionally biased region" description="Polar residues" evidence="1">
    <location>
        <begin position="41"/>
        <end position="52"/>
    </location>
</feature>
<dbReference type="PANTHER" id="PTHR10663">
    <property type="entry name" value="GUANYL-NUCLEOTIDE EXCHANGE FACTOR"/>
    <property type="match status" value="1"/>
</dbReference>
<comment type="caution">
    <text evidence="3">The sequence shown here is derived from an EMBL/GenBank/DDBJ whole genome shotgun (WGS) entry which is preliminary data.</text>
</comment>
<dbReference type="AlphaFoldDB" id="A0A9P8PCV4"/>
<keyword evidence="4" id="KW-1185">Reference proteome</keyword>
<sequence length="686" mass="78327">MLVQKRELLPPITIDRPKQFEQESVHNCSPTTLVPSEDENGSPNVAHQSDQSSFLSNITRNRGLLETVPDSKTAELHAAAHQIYDSTFGQISKEDYLAFLGGGIHLDEYTSTEIDTIRRKYMELFKWNPDLLRSLRSLCRKLFFKGESQFIDTVLDSFADSWFQSPQSATTRHLYGNSNGVYLVAYSFILLNTDLHSEEIAKNNKITRSTFVKNTIVALQQNIVPVSDYSLLSSELKRFYAGILERKLSLSTATPNPRLSYQHSRTVSRSKAITDDNISIFTEGRDTSFSSTTSGSSFGFAKAILMERNMLRAMHTNRSDLSFSSTSVKMADKFELNDDGKDFDIGPNNDFIIEEEGDLQLELDGPPWIKEGLQNVVLSKHILQSFENKTGKKNLKPKWQSLFVVVFQGELKFFSFDANASTVKHHGDGHWWEYAKCVTTINLCSCFAQIVERRSKLCRSVVREFGESSTRTGLETYWTLNIPSPEISKGHNYYNVHFCAGTPETAQEFVETCNFWAARSSAIPLSETMSSLDYGWSDKSLNCFRNLKSIEIENYLTTTKFAGWIPLMNGLVPTHLNMAEQLFNLKKHYRLLHQSVKDHKALDSDFARLNTIYDRSVNETGLLSKMLNRSNVQNKEKVVKNIQTIRVNYVNKLNYLDNELLRFKRYSQILEKAIRLRNEKLKGQMA</sequence>
<protein>
    <recommendedName>
        <fullName evidence="2">SEC7 domain-containing protein</fullName>
    </recommendedName>
</protein>
<evidence type="ECO:0000313" key="3">
    <source>
        <dbReference type="EMBL" id="KAH3668952.1"/>
    </source>
</evidence>
<name>A0A9P8PCV4_9ASCO</name>
<dbReference type="PROSITE" id="PS50190">
    <property type="entry name" value="SEC7"/>
    <property type="match status" value="1"/>
</dbReference>
<dbReference type="Gene3D" id="1.10.1000.11">
    <property type="entry name" value="Arf Nucleotide-binding Site Opener,domain 2"/>
    <property type="match status" value="1"/>
</dbReference>
<dbReference type="GeneID" id="70234674"/>
<accession>A0A9P8PCV4</accession>
<gene>
    <name evidence="3" type="ORF">OGAPHI_002707</name>
</gene>
<dbReference type="OrthoDB" id="2157641at2759"/>
<dbReference type="SUPFAM" id="SSF48425">
    <property type="entry name" value="Sec7 domain"/>
    <property type="match status" value="1"/>
</dbReference>
<dbReference type="PANTHER" id="PTHR10663:SF373">
    <property type="entry name" value="PH AND SEC7 DOMAIN-CONTAINING PROTEIN C11E3.11C"/>
    <property type="match status" value="1"/>
</dbReference>
<proteinExistence type="predicted"/>
<dbReference type="InterPro" id="IPR023394">
    <property type="entry name" value="Sec7_C_sf"/>
</dbReference>
<dbReference type="InterPro" id="IPR000904">
    <property type="entry name" value="Sec7_dom"/>
</dbReference>
<dbReference type="Proteomes" id="UP000769157">
    <property type="component" value="Unassembled WGS sequence"/>
</dbReference>
<evidence type="ECO:0000259" key="2">
    <source>
        <dbReference type="PROSITE" id="PS50190"/>
    </source>
</evidence>
<dbReference type="GO" id="GO:0032012">
    <property type="term" value="P:regulation of ARF protein signal transduction"/>
    <property type="evidence" value="ECO:0007669"/>
    <property type="project" value="InterPro"/>
</dbReference>
<dbReference type="Pfam" id="PF01369">
    <property type="entry name" value="Sec7"/>
    <property type="match status" value="1"/>
</dbReference>
<evidence type="ECO:0000313" key="4">
    <source>
        <dbReference type="Proteomes" id="UP000769157"/>
    </source>
</evidence>
<dbReference type="Gene3D" id="2.30.29.30">
    <property type="entry name" value="Pleckstrin-homology domain (PH domain)/Phosphotyrosine-binding domain (PTB)"/>
    <property type="match status" value="1"/>
</dbReference>
<dbReference type="GO" id="GO:0005085">
    <property type="term" value="F:guanyl-nucleotide exchange factor activity"/>
    <property type="evidence" value="ECO:0007669"/>
    <property type="project" value="InterPro"/>
</dbReference>
<evidence type="ECO:0000256" key="1">
    <source>
        <dbReference type="SAM" id="MobiDB-lite"/>
    </source>
</evidence>
<feature type="domain" description="SEC7" evidence="2">
    <location>
        <begin position="53"/>
        <end position="246"/>
    </location>
</feature>
<organism evidence="3 4">
    <name type="scientific">Ogataea philodendri</name>
    <dbReference type="NCBI Taxonomy" id="1378263"/>
    <lineage>
        <taxon>Eukaryota</taxon>
        <taxon>Fungi</taxon>
        <taxon>Dikarya</taxon>
        <taxon>Ascomycota</taxon>
        <taxon>Saccharomycotina</taxon>
        <taxon>Pichiomycetes</taxon>
        <taxon>Pichiales</taxon>
        <taxon>Pichiaceae</taxon>
        <taxon>Ogataea</taxon>
    </lineage>
</organism>